<accession>A0A5C3PXH0</accession>
<dbReference type="Proteomes" id="UP000308197">
    <property type="component" value="Unassembled WGS sequence"/>
</dbReference>
<evidence type="ECO:0000313" key="4">
    <source>
        <dbReference type="Proteomes" id="UP000308197"/>
    </source>
</evidence>
<reference evidence="3 4" key="1">
    <citation type="journal article" date="2019" name="Nat. Ecol. Evol.">
        <title>Megaphylogeny resolves global patterns of mushroom evolution.</title>
        <authorList>
            <person name="Varga T."/>
            <person name="Krizsan K."/>
            <person name="Foldi C."/>
            <person name="Dima B."/>
            <person name="Sanchez-Garcia M."/>
            <person name="Sanchez-Ramirez S."/>
            <person name="Szollosi G.J."/>
            <person name="Szarkandi J.G."/>
            <person name="Papp V."/>
            <person name="Albert L."/>
            <person name="Andreopoulos W."/>
            <person name="Angelini C."/>
            <person name="Antonin V."/>
            <person name="Barry K.W."/>
            <person name="Bougher N.L."/>
            <person name="Buchanan P."/>
            <person name="Buyck B."/>
            <person name="Bense V."/>
            <person name="Catcheside P."/>
            <person name="Chovatia M."/>
            <person name="Cooper J."/>
            <person name="Damon W."/>
            <person name="Desjardin D."/>
            <person name="Finy P."/>
            <person name="Geml J."/>
            <person name="Haridas S."/>
            <person name="Hughes K."/>
            <person name="Justo A."/>
            <person name="Karasinski D."/>
            <person name="Kautmanova I."/>
            <person name="Kiss B."/>
            <person name="Kocsube S."/>
            <person name="Kotiranta H."/>
            <person name="LaButti K.M."/>
            <person name="Lechner B.E."/>
            <person name="Liimatainen K."/>
            <person name="Lipzen A."/>
            <person name="Lukacs Z."/>
            <person name="Mihaltcheva S."/>
            <person name="Morgado L.N."/>
            <person name="Niskanen T."/>
            <person name="Noordeloos M.E."/>
            <person name="Ohm R.A."/>
            <person name="Ortiz-Santana B."/>
            <person name="Ovrebo C."/>
            <person name="Racz N."/>
            <person name="Riley R."/>
            <person name="Savchenko A."/>
            <person name="Shiryaev A."/>
            <person name="Soop K."/>
            <person name="Spirin V."/>
            <person name="Szebenyi C."/>
            <person name="Tomsovsky M."/>
            <person name="Tulloss R.E."/>
            <person name="Uehling J."/>
            <person name="Grigoriev I.V."/>
            <person name="Vagvolgyi C."/>
            <person name="Papp T."/>
            <person name="Martin F.M."/>
            <person name="Miettinen O."/>
            <person name="Hibbett D.S."/>
            <person name="Nagy L.G."/>
        </authorList>
    </citation>
    <scope>NUCLEOTIDE SEQUENCE [LARGE SCALE GENOMIC DNA]</scope>
    <source>
        <strain evidence="3 4">HHB13444</strain>
    </source>
</reference>
<feature type="region of interest" description="Disordered" evidence="1">
    <location>
        <begin position="1"/>
        <end position="51"/>
    </location>
</feature>
<dbReference type="InterPro" id="IPR028020">
    <property type="entry name" value="ASX_DEUBAD_dom"/>
</dbReference>
<keyword evidence="4" id="KW-1185">Reference proteome</keyword>
<dbReference type="STRING" id="1314778.A0A5C3PXH0"/>
<name>A0A5C3PXH0_9APHY</name>
<dbReference type="Pfam" id="PF13919">
    <property type="entry name" value="ASXH"/>
    <property type="match status" value="1"/>
</dbReference>
<feature type="domain" description="ASX DEUBAD" evidence="2">
    <location>
        <begin position="42"/>
        <end position="190"/>
    </location>
</feature>
<dbReference type="AlphaFoldDB" id="A0A5C3PXH0"/>
<organism evidence="3 4">
    <name type="scientific">Polyporus arcularius HHB13444</name>
    <dbReference type="NCBI Taxonomy" id="1314778"/>
    <lineage>
        <taxon>Eukaryota</taxon>
        <taxon>Fungi</taxon>
        <taxon>Dikarya</taxon>
        <taxon>Basidiomycota</taxon>
        <taxon>Agaricomycotina</taxon>
        <taxon>Agaricomycetes</taxon>
        <taxon>Polyporales</taxon>
        <taxon>Polyporaceae</taxon>
        <taxon>Polyporus</taxon>
    </lineage>
</organism>
<dbReference type="EMBL" id="ML210968">
    <property type="protein sequence ID" value="TFK94545.1"/>
    <property type="molecule type" value="Genomic_DNA"/>
</dbReference>
<evidence type="ECO:0000313" key="3">
    <source>
        <dbReference type="EMBL" id="TFK94545.1"/>
    </source>
</evidence>
<protein>
    <recommendedName>
        <fullName evidence="2">ASX DEUBAD domain-containing protein</fullName>
    </recommendedName>
</protein>
<proteinExistence type="predicted"/>
<evidence type="ECO:0000256" key="1">
    <source>
        <dbReference type="SAM" id="MobiDB-lite"/>
    </source>
</evidence>
<dbReference type="InParanoid" id="A0A5C3PXH0"/>
<gene>
    <name evidence="3" type="ORF">K466DRAFT_649327</name>
</gene>
<feature type="region of interest" description="Disordered" evidence="1">
    <location>
        <begin position="179"/>
        <end position="201"/>
    </location>
</feature>
<evidence type="ECO:0000259" key="2">
    <source>
        <dbReference type="Pfam" id="PF13919"/>
    </source>
</evidence>
<feature type="compositionally biased region" description="Basic and acidic residues" evidence="1">
    <location>
        <begin position="179"/>
        <end position="190"/>
    </location>
</feature>
<sequence length="380" mass="41805">MTETSEAGTSTRPRRSARTPAKAPTRKPVATAEPGPQSKRKARASAKSPEEELEYLLTNAKSELTKVDISNVLNYNNFLELSEESQLRLCSLLPPTAFSTFKPSVCPTHPDFPSQPQFADEMDVDQTPATLDPTIFTSPFFLSAAHTWQDHLFSAWLGTKAAADLETFKKGAKDGTLHAPWKDETWDQNHRPTQNPKKKHPPVLDLTVLAKQGLIQEGDVIVYKRTFPAHDLTVEKDLLVDSINPTSHTINLLLSSGTKPALHPSLLAAGSHDVDGTDLSMDDIADPVALERGVLDVDGRVGSSSKYEQDVAACPNALTPGGAPSDELKNMIAVRAWKAFTLWRWRDEMRNQVDAQLLQERGARERVATLFYLRGCADGT</sequence>